<evidence type="ECO:0000313" key="2">
    <source>
        <dbReference type="Proteomes" id="UP001434883"/>
    </source>
</evidence>
<proteinExistence type="predicted"/>
<protein>
    <submittedName>
        <fullName evidence="1">Uncharacterized protein</fullName>
    </submittedName>
</protein>
<dbReference type="EMBL" id="JAHRIN010045999">
    <property type="protein sequence ID" value="MEQ2207801.1"/>
    <property type="molecule type" value="Genomic_DNA"/>
</dbReference>
<comment type="caution">
    <text evidence="1">The sequence shown here is derived from an EMBL/GenBank/DDBJ whole genome shotgun (WGS) entry which is preliminary data.</text>
</comment>
<organism evidence="1 2">
    <name type="scientific">Xenoophorus captivus</name>
    <dbReference type="NCBI Taxonomy" id="1517983"/>
    <lineage>
        <taxon>Eukaryota</taxon>
        <taxon>Metazoa</taxon>
        <taxon>Chordata</taxon>
        <taxon>Craniata</taxon>
        <taxon>Vertebrata</taxon>
        <taxon>Euteleostomi</taxon>
        <taxon>Actinopterygii</taxon>
        <taxon>Neopterygii</taxon>
        <taxon>Teleostei</taxon>
        <taxon>Neoteleostei</taxon>
        <taxon>Acanthomorphata</taxon>
        <taxon>Ovalentaria</taxon>
        <taxon>Atherinomorphae</taxon>
        <taxon>Cyprinodontiformes</taxon>
        <taxon>Goodeidae</taxon>
        <taxon>Xenoophorus</taxon>
    </lineage>
</organism>
<reference evidence="1 2" key="1">
    <citation type="submission" date="2021-06" db="EMBL/GenBank/DDBJ databases">
        <authorList>
            <person name="Palmer J.M."/>
        </authorList>
    </citation>
    <scope>NUCLEOTIDE SEQUENCE [LARGE SCALE GENOMIC DNA]</scope>
    <source>
        <strain evidence="1 2">XC_2019</strain>
        <tissue evidence="1">Muscle</tissue>
    </source>
</reference>
<dbReference type="Proteomes" id="UP001434883">
    <property type="component" value="Unassembled WGS sequence"/>
</dbReference>
<keyword evidence="2" id="KW-1185">Reference proteome</keyword>
<gene>
    <name evidence="1" type="ORF">XENOCAPTIV_018924</name>
</gene>
<sequence length="113" mass="13316">MDFLQLLCETRIHHPANTQTAHRFIIYKEKGPNRLRCVFTAELSFKKQQPLFKLRFFFLFDRELSVEVGYSARILKSDKQKVEDPHLLNLMISVFGSGYTSATICFKNRQKSR</sequence>
<name>A0ABV0RJB4_9TELE</name>
<accession>A0ABV0RJB4</accession>
<evidence type="ECO:0000313" key="1">
    <source>
        <dbReference type="EMBL" id="MEQ2207801.1"/>
    </source>
</evidence>